<reference evidence="1" key="1">
    <citation type="submission" date="2020-10" db="EMBL/GenBank/DDBJ databases">
        <title>Connecting structure to function with the recovery of over 1000 high-quality activated sludge metagenome-assembled genomes encoding full-length rRNA genes using long-read sequencing.</title>
        <authorList>
            <person name="Singleton C.M."/>
            <person name="Petriglieri F."/>
            <person name="Kristensen J.M."/>
            <person name="Kirkegaard R.H."/>
            <person name="Michaelsen T.Y."/>
            <person name="Andersen M.H."/>
            <person name="Karst S.M."/>
            <person name="Dueholm M.S."/>
            <person name="Nielsen P.H."/>
            <person name="Albertsen M."/>
        </authorList>
    </citation>
    <scope>NUCLEOTIDE SEQUENCE</scope>
    <source>
        <strain evidence="1">Ribe_18-Q3-R11-54_MAXAC.001</strain>
    </source>
</reference>
<dbReference type="CDD" id="cd00085">
    <property type="entry name" value="HNHc"/>
    <property type="match status" value="1"/>
</dbReference>
<evidence type="ECO:0000313" key="1">
    <source>
        <dbReference type="EMBL" id="MBL0003027.1"/>
    </source>
</evidence>
<proteinExistence type="predicted"/>
<evidence type="ECO:0000313" key="2">
    <source>
        <dbReference type="Proteomes" id="UP000886632"/>
    </source>
</evidence>
<keyword evidence="1" id="KW-0540">Nuclease</keyword>
<dbReference type="InterPro" id="IPR003615">
    <property type="entry name" value="HNH_nuc"/>
</dbReference>
<keyword evidence="1" id="KW-0255">Endonuclease</keyword>
<gene>
    <name evidence="1" type="ORF">IPP00_03215</name>
</gene>
<protein>
    <submittedName>
        <fullName evidence="1">HNH endonuclease</fullName>
    </submittedName>
</protein>
<dbReference type="AlphaFoldDB" id="A0A9D7T7Z4"/>
<comment type="caution">
    <text evidence="1">The sequence shown here is derived from an EMBL/GenBank/DDBJ whole genome shotgun (WGS) entry which is preliminary data.</text>
</comment>
<sequence length="292" mass="31658">MAGDGVYRKHAFTAAERFAVFNTHGDRCYLGGEQLIATTFEVDHILPEALLQTPLEREEVLSAFDLPADFDLNDFGNWLPACRPCNGRKRKQVFRPTPIIQLEIDRARSKAESARKRAQRAVSEKDLANAVVKLAKAHDMTHLPEGYEEVGVATMILAKAHASGGLPEAYQELARKAKEVVSVPDNFEVWAAPVIDDYVAEHAAGIIQEARVDTDRGVTPSQRLRLTPSQSVPLFEVLSDDGIVATARGPYGVGGGPSLQSNPGLGAGCWSCGLQFWNGTRCVACGSQNDGD</sequence>
<organism evidence="1 2">
    <name type="scientific">Candidatus Phosphoribacter hodrii</name>
    <dbReference type="NCBI Taxonomy" id="2953743"/>
    <lineage>
        <taxon>Bacteria</taxon>
        <taxon>Bacillati</taxon>
        <taxon>Actinomycetota</taxon>
        <taxon>Actinomycetes</taxon>
        <taxon>Micrococcales</taxon>
        <taxon>Dermatophilaceae</taxon>
        <taxon>Candidatus Phosphoribacter</taxon>
    </lineage>
</organism>
<dbReference type="GO" id="GO:0004519">
    <property type="term" value="F:endonuclease activity"/>
    <property type="evidence" value="ECO:0007669"/>
    <property type="project" value="UniProtKB-KW"/>
</dbReference>
<keyword evidence="1" id="KW-0378">Hydrolase</keyword>
<dbReference type="Gene3D" id="1.10.30.50">
    <property type="match status" value="1"/>
</dbReference>
<dbReference type="Proteomes" id="UP000886632">
    <property type="component" value="Unassembled WGS sequence"/>
</dbReference>
<name>A0A9D7T7Z4_9MICO</name>
<accession>A0A9D7T7Z4</accession>
<dbReference type="EMBL" id="JADKGK010000007">
    <property type="protein sequence ID" value="MBL0003027.1"/>
    <property type="molecule type" value="Genomic_DNA"/>
</dbReference>